<sequence length="86" mass="9363">MGLGVLQGTVQPYETSTLPLPPFFFFSSSNIQLSILRLGLCIELAGFNVRFILNDASIISTATSSLLLEDVGIRWVPFLSATPEDD</sequence>
<dbReference type="AlphaFoldDB" id="G2Y9M0"/>
<accession>G2Y9M0</accession>
<evidence type="ECO:0000313" key="1">
    <source>
        <dbReference type="EMBL" id="CCD49296.1"/>
    </source>
</evidence>
<gene>
    <name evidence="1" type="ORF">BofuT4_P031720.1</name>
</gene>
<dbReference type="EMBL" id="FQ790300">
    <property type="protein sequence ID" value="CCD49296.1"/>
    <property type="molecule type" value="Genomic_DNA"/>
</dbReference>
<dbReference type="Proteomes" id="UP000008177">
    <property type="component" value="Unplaced contigs"/>
</dbReference>
<dbReference type="InParanoid" id="G2Y9M0"/>
<dbReference type="HOGENOM" id="CLU_2497624_0_0_1"/>
<reference evidence="2" key="1">
    <citation type="journal article" date="2011" name="PLoS Genet.">
        <title>Genomic analysis of the necrotrophic fungal pathogens Sclerotinia sclerotiorum and Botrytis cinerea.</title>
        <authorList>
            <person name="Amselem J."/>
            <person name="Cuomo C.A."/>
            <person name="van Kan J.A."/>
            <person name="Viaud M."/>
            <person name="Benito E.P."/>
            <person name="Couloux A."/>
            <person name="Coutinho P.M."/>
            <person name="de Vries R.P."/>
            <person name="Dyer P.S."/>
            <person name="Fillinger S."/>
            <person name="Fournier E."/>
            <person name="Gout L."/>
            <person name="Hahn M."/>
            <person name="Kohn L."/>
            <person name="Lapalu N."/>
            <person name="Plummer K.M."/>
            <person name="Pradier J.M."/>
            <person name="Quevillon E."/>
            <person name="Sharon A."/>
            <person name="Simon A."/>
            <person name="ten Have A."/>
            <person name="Tudzynski B."/>
            <person name="Tudzynski P."/>
            <person name="Wincker P."/>
            <person name="Andrew M."/>
            <person name="Anthouard V."/>
            <person name="Beever R.E."/>
            <person name="Beffa R."/>
            <person name="Benoit I."/>
            <person name="Bouzid O."/>
            <person name="Brault B."/>
            <person name="Chen Z."/>
            <person name="Choquer M."/>
            <person name="Collemare J."/>
            <person name="Cotton P."/>
            <person name="Danchin E.G."/>
            <person name="Da Silva C."/>
            <person name="Gautier A."/>
            <person name="Giraud C."/>
            <person name="Giraud T."/>
            <person name="Gonzalez C."/>
            <person name="Grossetete S."/>
            <person name="Guldener U."/>
            <person name="Henrissat B."/>
            <person name="Howlett B.J."/>
            <person name="Kodira C."/>
            <person name="Kretschmer M."/>
            <person name="Lappartient A."/>
            <person name="Leroch M."/>
            <person name="Levis C."/>
            <person name="Mauceli E."/>
            <person name="Neuveglise C."/>
            <person name="Oeser B."/>
            <person name="Pearson M."/>
            <person name="Poulain J."/>
            <person name="Poussereau N."/>
            <person name="Quesneville H."/>
            <person name="Rascle C."/>
            <person name="Schumacher J."/>
            <person name="Segurens B."/>
            <person name="Sexton A."/>
            <person name="Silva E."/>
            <person name="Sirven C."/>
            <person name="Soanes D.M."/>
            <person name="Talbot N.J."/>
            <person name="Templeton M."/>
            <person name="Yandava C."/>
            <person name="Yarden O."/>
            <person name="Zeng Q."/>
            <person name="Rollins J.A."/>
            <person name="Lebrun M.H."/>
            <person name="Dickman M."/>
        </authorList>
    </citation>
    <scope>NUCLEOTIDE SEQUENCE [LARGE SCALE GENOMIC DNA]</scope>
    <source>
        <strain evidence="2">T4</strain>
    </source>
</reference>
<proteinExistence type="predicted"/>
<protein>
    <submittedName>
        <fullName evidence="1">Uncharacterized protein</fullName>
    </submittedName>
</protein>
<organism evidence="1 2">
    <name type="scientific">Botryotinia fuckeliana (strain T4)</name>
    <name type="common">Noble rot fungus</name>
    <name type="synonym">Botrytis cinerea</name>
    <dbReference type="NCBI Taxonomy" id="999810"/>
    <lineage>
        <taxon>Eukaryota</taxon>
        <taxon>Fungi</taxon>
        <taxon>Dikarya</taxon>
        <taxon>Ascomycota</taxon>
        <taxon>Pezizomycotina</taxon>
        <taxon>Leotiomycetes</taxon>
        <taxon>Helotiales</taxon>
        <taxon>Sclerotiniaceae</taxon>
        <taxon>Botrytis</taxon>
    </lineage>
</organism>
<evidence type="ECO:0000313" key="2">
    <source>
        <dbReference type="Proteomes" id="UP000008177"/>
    </source>
</evidence>
<name>G2Y9M0_BOTF4</name>